<dbReference type="Pfam" id="PF02909">
    <property type="entry name" value="TetR_C_1"/>
    <property type="match status" value="1"/>
</dbReference>
<dbReference type="GO" id="GO:0000976">
    <property type="term" value="F:transcription cis-regulatory region binding"/>
    <property type="evidence" value="ECO:0007669"/>
    <property type="project" value="TreeGrafter"/>
</dbReference>
<dbReference type="Gene3D" id="1.10.357.10">
    <property type="entry name" value="Tetracycline Repressor, domain 2"/>
    <property type="match status" value="1"/>
</dbReference>
<dbReference type="GO" id="GO:0045892">
    <property type="term" value="P:negative regulation of DNA-templated transcription"/>
    <property type="evidence" value="ECO:0007669"/>
    <property type="project" value="InterPro"/>
</dbReference>
<evidence type="ECO:0000313" key="8">
    <source>
        <dbReference type="Proteomes" id="UP000257080"/>
    </source>
</evidence>
<dbReference type="EMBL" id="NBXE01000036">
    <property type="protein sequence ID" value="RFA24724.1"/>
    <property type="molecule type" value="Genomic_DNA"/>
</dbReference>
<keyword evidence="2" id="KW-0805">Transcription regulation</keyword>
<dbReference type="InterPro" id="IPR036271">
    <property type="entry name" value="Tet_transcr_reg_TetR-rel_C_sf"/>
</dbReference>
<dbReference type="OrthoDB" id="329481at2"/>
<evidence type="ECO:0000256" key="2">
    <source>
        <dbReference type="ARBA" id="ARBA00023015"/>
    </source>
</evidence>
<sequence length="233" mass="25172">MSSNTFPKVPISRRERPAKPALTRVGIVDAALMILAEEGLSKVTMRRIAAVLDTGAASLYVYVRNTEDLHAQVLDALLGEVKLPPVAGPWRSRLTDVLTSYTAVLFQYPALARMSMSTHPSGTNYLGLLNGVLGLLREGGIPDTDAAWGVDLLLSFATVTAVEHGHEDPLQADGDDFSALTEQLATVDAEVFPHIARLGNDLLSGTGEQRFRWGLDVLITGILHTQRTSSKEL</sequence>
<dbReference type="InterPro" id="IPR009057">
    <property type="entry name" value="Homeodomain-like_sf"/>
</dbReference>
<dbReference type="PANTHER" id="PTHR30055:SF151">
    <property type="entry name" value="TRANSCRIPTIONAL REGULATORY PROTEIN"/>
    <property type="match status" value="1"/>
</dbReference>
<evidence type="ECO:0000313" key="7">
    <source>
        <dbReference type="EMBL" id="RFA24724.1"/>
    </source>
</evidence>
<dbReference type="GO" id="GO:0003700">
    <property type="term" value="F:DNA-binding transcription factor activity"/>
    <property type="evidence" value="ECO:0007669"/>
    <property type="project" value="TreeGrafter"/>
</dbReference>
<evidence type="ECO:0000256" key="4">
    <source>
        <dbReference type="ARBA" id="ARBA00023163"/>
    </source>
</evidence>
<feature type="DNA-binding region" description="H-T-H motif" evidence="5">
    <location>
        <begin position="44"/>
        <end position="63"/>
    </location>
</feature>
<dbReference type="AlphaFoldDB" id="A0A3E0W7X7"/>
<dbReference type="InterPro" id="IPR001647">
    <property type="entry name" value="HTH_TetR"/>
</dbReference>
<comment type="caution">
    <text evidence="7">The sequence shown here is derived from an EMBL/GenBank/DDBJ whole genome shotgun (WGS) entry which is preliminary data.</text>
</comment>
<evidence type="ECO:0000256" key="3">
    <source>
        <dbReference type="ARBA" id="ARBA00023125"/>
    </source>
</evidence>
<keyword evidence="1" id="KW-0678">Repressor</keyword>
<organism evidence="7 8">
    <name type="scientific">Subtercola boreus</name>
    <dbReference type="NCBI Taxonomy" id="120213"/>
    <lineage>
        <taxon>Bacteria</taxon>
        <taxon>Bacillati</taxon>
        <taxon>Actinomycetota</taxon>
        <taxon>Actinomycetes</taxon>
        <taxon>Micrococcales</taxon>
        <taxon>Microbacteriaceae</taxon>
        <taxon>Subtercola</taxon>
    </lineage>
</organism>
<dbReference type="Proteomes" id="UP000257080">
    <property type="component" value="Unassembled WGS sequence"/>
</dbReference>
<accession>A0A3E0W7X7</accession>
<name>A0A3E0W7X7_9MICO</name>
<evidence type="ECO:0000256" key="1">
    <source>
        <dbReference type="ARBA" id="ARBA00022491"/>
    </source>
</evidence>
<proteinExistence type="predicted"/>
<dbReference type="PROSITE" id="PS50977">
    <property type="entry name" value="HTH_TETR_2"/>
    <property type="match status" value="1"/>
</dbReference>
<dbReference type="PANTHER" id="PTHR30055">
    <property type="entry name" value="HTH-TYPE TRANSCRIPTIONAL REGULATOR RUTR"/>
    <property type="match status" value="1"/>
</dbReference>
<evidence type="ECO:0000256" key="5">
    <source>
        <dbReference type="PROSITE-ProRule" id="PRU00335"/>
    </source>
</evidence>
<dbReference type="RefSeq" id="WP_116420038.1">
    <property type="nucleotide sequence ID" value="NZ_NBXC01000031.1"/>
</dbReference>
<protein>
    <submittedName>
        <fullName evidence="7">TetR family transcriptional regulator</fullName>
    </submittedName>
</protein>
<feature type="domain" description="HTH tetR-type" evidence="6">
    <location>
        <begin position="21"/>
        <end position="81"/>
    </location>
</feature>
<dbReference type="Pfam" id="PF00440">
    <property type="entry name" value="TetR_N"/>
    <property type="match status" value="1"/>
</dbReference>
<keyword evidence="3 5" id="KW-0238">DNA-binding</keyword>
<dbReference type="SUPFAM" id="SSF48498">
    <property type="entry name" value="Tetracyclin repressor-like, C-terminal domain"/>
    <property type="match status" value="1"/>
</dbReference>
<evidence type="ECO:0000259" key="6">
    <source>
        <dbReference type="PROSITE" id="PS50977"/>
    </source>
</evidence>
<keyword evidence="4" id="KW-0804">Transcription</keyword>
<dbReference type="InterPro" id="IPR004111">
    <property type="entry name" value="Repressor_TetR_C"/>
</dbReference>
<dbReference type="InterPro" id="IPR003012">
    <property type="entry name" value="Tet_transcr_reg_TetR"/>
</dbReference>
<gene>
    <name evidence="7" type="ORF">B7R25_16250</name>
</gene>
<dbReference type="InterPro" id="IPR050109">
    <property type="entry name" value="HTH-type_TetR-like_transc_reg"/>
</dbReference>
<dbReference type="GO" id="GO:0046677">
    <property type="term" value="P:response to antibiotic"/>
    <property type="evidence" value="ECO:0007669"/>
    <property type="project" value="InterPro"/>
</dbReference>
<reference evidence="7 8" key="1">
    <citation type="submission" date="2017-04" db="EMBL/GenBank/DDBJ databases">
        <title>Comparative genome analysis of Subtercola boreus.</title>
        <authorList>
            <person name="Cho Y.-J."/>
            <person name="Cho A."/>
            <person name="Kim O.-S."/>
            <person name="Lee J.-I."/>
        </authorList>
    </citation>
    <scope>NUCLEOTIDE SEQUENCE [LARGE SCALE GENOMIC DNA]</scope>
    <source>
        <strain evidence="7 8">P28004</strain>
    </source>
</reference>
<dbReference type="PRINTS" id="PR00400">
    <property type="entry name" value="TETREPRESSOR"/>
</dbReference>
<dbReference type="SUPFAM" id="SSF46689">
    <property type="entry name" value="Homeodomain-like"/>
    <property type="match status" value="1"/>
</dbReference>